<gene>
    <name evidence="1" type="ORF">HanXRQr2_Chr08g0331391</name>
</gene>
<evidence type="ECO:0000313" key="2">
    <source>
        <dbReference type="Proteomes" id="UP000215914"/>
    </source>
</evidence>
<organism evidence="1 2">
    <name type="scientific">Helianthus annuus</name>
    <name type="common">Common sunflower</name>
    <dbReference type="NCBI Taxonomy" id="4232"/>
    <lineage>
        <taxon>Eukaryota</taxon>
        <taxon>Viridiplantae</taxon>
        <taxon>Streptophyta</taxon>
        <taxon>Embryophyta</taxon>
        <taxon>Tracheophyta</taxon>
        <taxon>Spermatophyta</taxon>
        <taxon>Magnoliopsida</taxon>
        <taxon>eudicotyledons</taxon>
        <taxon>Gunneridae</taxon>
        <taxon>Pentapetalae</taxon>
        <taxon>asterids</taxon>
        <taxon>campanulids</taxon>
        <taxon>Asterales</taxon>
        <taxon>Asteraceae</taxon>
        <taxon>Asteroideae</taxon>
        <taxon>Heliantheae alliance</taxon>
        <taxon>Heliantheae</taxon>
        <taxon>Helianthus</taxon>
    </lineage>
</organism>
<dbReference type="AlphaFoldDB" id="A0A9K3IDT6"/>
<comment type="caution">
    <text evidence="1">The sequence shown here is derived from an EMBL/GenBank/DDBJ whole genome shotgun (WGS) entry which is preliminary data.</text>
</comment>
<name>A0A9K3IDT6_HELAN</name>
<dbReference type="Gramene" id="mRNA:HanXRQr2_Chr08g0331391">
    <property type="protein sequence ID" value="CDS:HanXRQr2_Chr08g0331391.1"/>
    <property type="gene ID" value="HanXRQr2_Chr08g0331391"/>
</dbReference>
<proteinExistence type="predicted"/>
<evidence type="ECO:0000313" key="1">
    <source>
        <dbReference type="EMBL" id="KAF5794725.1"/>
    </source>
</evidence>
<protein>
    <submittedName>
        <fullName evidence="1">Uncharacterized protein</fullName>
    </submittedName>
</protein>
<reference evidence="1" key="1">
    <citation type="journal article" date="2017" name="Nature">
        <title>The sunflower genome provides insights into oil metabolism, flowering and Asterid evolution.</title>
        <authorList>
            <person name="Badouin H."/>
            <person name="Gouzy J."/>
            <person name="Grassa C.J."/>
            <person name="Murat F."/>
            <person name="Staton S.E."/>
            <person name="Cottret L."/>
            <person name="Lelandais-Briere C."/>
            <person name="Owens G.L."/>
            <person name="Carrere S."/>
            <person name="Mayjonade B."/>
            <person name="Legrand L."/>
            <person name="Gill N."/>
            <person name="Kane N.C."/>
            <person name="Bowers J.E."/>
            <person name="Hubner S."/>
            <person name="Bellec A."/>
            <person name="Berard A."/>
            <person name="Berges H."/>
            <person name="Blanchet N."/>
            <person name="Boniface M.C."/>
            <person name="Brunel D."/>
            <person name="Catrice O."/>
            <person name="Chaidir N."/>
            <person name="Claudel C."/>
            <person name="Donnadieu C."/>
            <person name="Faraut T."/>
            <person name="Fievet G."/>
            <person name="Helmstetter N."/>
            <person name="King M."/>
            <person name="Knapp S.J."/>
            <person name="Lai Z."/>
            <person name="Le Paslier M.C."/>
            <person name="Lippi Y."/>
            <person name="Lorenzon L."/>
            <person name="Mandel J.R."/>
            <person name="Marage G."/>
            <person name="Marchand G."/>
            <person name="Marquand E."/>
            <person name="Bret-Mestries E."/>
            <person name="Morien E."/>
            <person name="Nambeesan S."/>
            <person name="Nguyen T."/>
            <person name="Pegot-Espagnet P."/>
            <person name="Pouilly N."/>
            <person name="Raftis F."/>
            <person name="Sallet E."/>
            <person name="Schiex T."/>
            <person name="Thomas J."/>
            <person name="Vandecasteele C."/>
            <person name="Vares D."/>
            <person name="Vear F."/>
            <person name="Vautrin S."/>
            <person name="Crespi M."/>
            <person name="Mangin B."/>
            <person name="Burke J.M."/>
            <person name="Salse J."/>
            <person name="Munos S."/>
            <person name="Vincourt P."/>
            <person name="Rieseberg L.H."/>
            <person name="Langlade N.B."/>
        </authorList>
    </citation>
    <scope>NUCLEOTIDE SEQUENCE</scope>
    <source>
        <tissue evidence="1">Leaves</tissue>
    </source>
</reference>
<sequence length="74" mass="8427">MVVDDCVCVCVCVLSYSIFFHDLETKKKLVVSHYKHKFLRKSDCRKSQMVVNDYVYACVCVCGGGGVWVLKTEI</sequence>
<accession>A0A9K3IDT6</accession>
<reference evidence="1" key="2">
    <citation type="submission" date="2020-06" db="EMBL/GenBank/DDBJ databases">
        <title>Helianthus annuus Genome sequencing and assembly Release 2.</title>
        <authorList>
            <person name="Gouzy J."/>
            <person name="Langlade N."/>
            <person name="Munos S."/>
        </authorList>
    </citation>
    <scope>NUCLEOTIDE SEQUENCE</scope>
    <source>
        <tissue evidence="1">Leaves</tissue>
    </source>
</reference>
<dbReference type="EMBL" id="MNCJ02000323">
    <property type="protein sequence ID" value="KAF5794725.1"/>
    <property type="molecule type" value="Genomic_DNA"/>
</dbReference>
<keyword evidence="2" id="KW-1185">Reference proteome</keyword>
<dbReference type="Proteomes" id="UP000215914">
    <property type="component" value="Unassembled WGS sequence"/>
</dbReference>